<dbReference type="Proteomes" id="UP000289152">
    <property type="component" value="Unassembled WGS sequence"/>
</dbReference>
<feature type="compositionally biased region" description="Basic and acidic residues" evidence="1">
    <location>
        <begin position="94"/>
        <end position="106"/>
    </location>
</feature>
<keyword evidence="3" id="KW-1185">Reference proteome</keyword>
<accession>A0A4Q1BBM5</accession>
<protein>
    <submittedName>
        <fullName evidence="2">Uncharacterized protein</fullName>
    </submittedName>
</protein>
<gene>
    <name evidence="2" type="ORF">M231_06574</name>
</gene>
<proteinExistence type="predicted"/>
<dbReference type="InParanoid" id="A0A4Q1BBM5"/>
<dbReference type="AlphaFoldDB" id="A0A4Q1BBM5"/>
<sequence length="177" mass="19518">MDYLTILATRSLILFQSPPMVYTPPKSPPTTPTANIMLLPPESINMPLHSLLYADTDCAYFLLRHILLHSLPLPIHDSPLALGITLNDQHHDTFHDHHDVTPHDQPRPPYGRADSVGQASRELLAQAESTAWGEIDKAKKFGVALGRWFGNQRGGKGIGEDQLRGLAEKYGLGLVSV</sequence>
<dbReference type="VEuPathDB" id="FungiDB:TREMEDRAFT_64064"/>
<evidence type="ECO:0000256" key="1">
    <source>
        <dbReference type="SAM" id="MobiDB-lite"/>
    </source>
</evidence>
<name>A0A4Q1BBM5_TREME</name>
<comment type="caution">
    <text evidence="2">The sequence shown here is derived from an EMBL/GenBank/DDBJ whole genome shotgun (WGS) entry which is preliminary data.</text>
</comment>
<dbReference type="EMBL" id="SDIL01000106">
    <property type="protein sequence ID" value="RXK36169.1"/>
    <property type="molecule type" value="Genomic_DNA"/>
</dbReference>
<organism evidence="2 3">
    <name type="scientific">Tremella mesenterica</name>
    <name type="common">Jelly fungus</name>
    <dbReference type="NCBI Taxonomy" id="5217"/>
    <lineage>
        <taxon>Eukaryota</taxon>
        <taxon>Fungi</taxon>
        <taxon>Dikarya</taxon>
        <taxon>Basidiomycota</taxon>
        <taxon>Agaricomycotina</taxon>
        <taxon>Tremellomycetes</taxon>
        <taxon>Tremellales</taxon>
        <taxon>Tremellaceae</taxon>
        <taxon>Tremella</taxon>
    </lineage>
</organism>
<reference evidence="2 3" key="1">
    <citation type="submission" date="2016-06" db="EMBL/GenBank/DDBJ databases">
        <title>Evolution of pathogenesis and genome organization in the Tremellales.</title>
        <authorList>
            <person name="Cuomo C."/>
            <person name="Litvintseva A."/>
            <person name="Heitman J."/>
            <person name="Chen Y."/>
            <person name="Sun S."/>
            <person name="Springer D."/>
            <person name="Dromer F."/>
            <person name="Young S."/>
            <person name="Zeng Q."/>
            <person name="Chapman S."/>
            <person name="Gujja S."/>
            <person name="Saif S."/>
            <person name="Birren B."/>
        </authorList>
    </citation>
    <scope>NUCLEOTIDE SEQUENCE [LARGE SCALE GENOMIC DNA]</scope>
    <source>
        <strain evidence="2 3">ATCC 28783</strain>
    </source>
</reference>
<feature type="region of interest" description="Disordered" evidence="1">
    <location>
        <begin position="94"/>
        <end position="118"/>
    </location>
</feature>
<evidence type="ECO:0000313" key="3">
    <source>
        <dbReference type="Proteomes" id="UP000289152"/>
    </source>
</evidence>
<dbReference type="OrthoDB" id="2596528at2759"/>
<evidence type="ECO:0000313" key="2">
    <source>
        <dbReference type="EMBL" id="RXK36169.1"/>
    </source>
</evidence>